<dbReference type="RefSeq" id="WP_345214002.1">
    <property type="nucleotide sequence ID" value="NZ_BAABFT010000023.1"/>
</dbReference>
<reference evidence="2" key="1">
    <citation type="journal article" date="2019" name="Int. J. Syst. Evol. Microbiol.">
        <title>The Global Catalogue of Microorganisms (GCM) 10K type strain sequencing project: providing services to taxonomists for standard genome sequencing and annotation.</title>
        <authorList>
            <consortium name="The Broad Institute Genomics Platform"/>
            <consortium name="The Broad Institute Genome Sequencing Center for Infectious Disease"/>
            <person name="Wu L."/>
            <person name="Ma J."/>
        </authorList>
    </citation>
    <scope>NUCLEOTIDE SEQUENCE [LARGE SCALE GENOMIC DNA]</scope>
    <source>
        <strain evidence="2">JCM 17705</strain>
    </source>
</reference>
<organism evidence="1 2">
    <name type="scientific">Mucilaginibacter gynuensis</name>
    <dbReference type="NCBI Taxonomy" id="1302236"/>
    <lineage>
        <taxon>Bacteria</taxon>
        <taxon>Pseudomonadati</taxon>
        <taxon>Bacteroidota</taxon>
        <taxon>Sphingobacteriia</taxon>
        <taxon>Sphingobacteriales</taxon>
        <taxon>Sphingobacteriaceae</taxon>
        <taxon>Mucilaginibacter</taxon>
    </lineage>
</organism>
<proteinExistence type="predicted"/>
<keyword evidence="2" id="KW-1185">Reference proteome</keyword>
<evidence type="ECO:0008006" key="3">
    <source>
        <dbReference type="Google" id="ProtNLM"/>
    </source>
</evidence>
<name>A0ABP8HI05_9SPHI</name>
<sequence length="135" mass="14819">MENTTLAGTLALVHPEIRTDPSAMQGQVGIITYADNRSDDVYLRFENGRESRYASDAVLILKNKADLLNDLKNNTHIQVADFKDLYKVGILQDRGRPADVVQALQIAANNPNIRDNALLAVSAVIGTSQERSVAR</sequence>
<comment type="caution">
    <text evidence="1">The sequence shown here is derived from an EMBL/GenBank/DDBJ whole genome shotgun (WGS) entry which is preliminary data.</text>
</comment>
<evidence type="ECO:0000313" key="2">
    <source>
        <dbReference type="Proteomes" id="UP001500582"/>
    </source>
</evidence>
<evidence type="ECO:0000313" key="1">
    <source>
        <dbReference type="EMBL" id="GAA4339647.1"/>
    </source>
</evidence>
<protein>
    <recommendedName>
        <fullName evidence="3">HEAT repeat protein</fullName>
    </recommendedName>
</protein>
<accession>A0ABP8HI05</accession>
<dbReference type="Proteomes" id="UP001500582">
    <property type="component" value="Unassembled WGS sequence"/>
</dbReference>
<dbReference type="EMBL" id="BAABFT010000023">
    <property type="protein sequence ID" value="GAA4339647.1"/>
    <property type="molecule type" value="Genomic_DNA"/>
</dbReference>
<gene>
    <name evidence="1" type="ORF">GCM10023149_50480</name>
</gene>